<evidence type="ECO:0000259" key="6">
    <source>
        <dbReference type="PROSITE" id="PS51352"/>
    </source>
</evidence>
<dbReference type="Gene3D" id="3.40.30.10">
    <property type="entry name" value="Glutaredoxin"/>
    <property type="match status" value="1"/>
</dbReference>
<dbReference type="EMBL" id="CP000246">
    <property type="protein sequence ID" value="ABG84917.1"/>
    <property type="molecule type" value="Genomic_DNA"/>
</dbReference>
<dbReference type="PANTHER" id="PTHR11592:SF78">
    <property type="entry name" value="GLUTATHIONE PEROXIDASE"/>
    <property type="match status" value="1"/>
</dbReference>
<evidence type="ECO:0000256" key="1">
    <source>
        <dbReference type="ARBA" id="ARBA00006926"/>
    </source>
</evidence>
<dbReference type="PROSITE" id="PS00763">
    <property type="entry name" value="GLUTATHIONE_PEROXID_2"/>
    <property type="match status" value="1"/>
</dbReference>
<gene>
    <name evidence="7" type="ordered locus">CPF_1198</name>
</gene>
<dbReference type="InterPro" id="IPR013766">
    <property type="entry name" value="Thioredoxin_domain"/>
</dbReference>
<organism evidence="7 8">
    <name type="scientific">Clostridium perfringens (strain ATCC 13124 / DSM 756 / JCM 1290 / NCIMB 6125 / NCTC 8237 / Type A)</name>
    <dbReference type="NCBI Taxonomy" id="195103"/>
    <lineage>
        <taxon>Bacteria</taxon>
        <taxon>Bacillati</taxon>
        <taxon>Bacillota</taxon>
        <taxon>Clostridia</taxon>
        <taxon>Eubacteriales</taxon>
        <taxon>Clostridiaceae</taxon>
        <taxon>Clostridium</taxon>
    </lineage>
</organism>
<feature type="domain" description="Thioredoxin" evidence="6">
    <location>
        <begin position="1"/>
        <end position="177"/>
    </location>
</feature>
<dbReference type="PROSITE" id="PS51257">
    <property type="entry name" value="PROKAR_LIPOPROTEIN"/>
    <property type="match status" value="1"/>
</dbReference>
<comment type="similarity">
    <text evidence="1 5">Belongs to the glutathione peroxidase family.</text>
</comment>
<dbReference type="InterPro" id="IPR029759">
    <property type="entry name" value="GPX_AS"/>
</dbReference>
<dbReference type="PROSITE" id="PS51355">
    <property type="entry name" value="GLUTATHIONE_PEROXID_3"/>
    <property type="match status" value="1"/>
</dbReference>
<dbReference type="CDD" id="cd00340">
    <property type="entry name" value="GSH_Peroxidase"/>
    <property type="match status" value="1"/>
</dbReference>
<dbReference type="RefSeq" id="WP_003456157.1">
    <property type="nucleotide sequence ID" value="NC_008261.1"/>
</dbReference>
<evidence type="ECO:0000313" key="7">
    <source>
        <dbReference type="EMBL" id="ABG84917.1"/>
    </source>
</evidence>
<evidence type="ECO:0000256" key="3">
    <source>
        <dbReference type="ARBA" id="ARBA00023002"/>
    </source>
</evidence>
<dbReference type="GO" id="GO:0034599">
    <property type="term" value="P:cellular response to oxidative stress"/>
    <property type="evidence" value="ECO:0007669"/>
    <property type="project" value="TreeGrafter"/>
</dbReference>
<dbReference type="HOGENOM" id="CLU_029507_2_2_9"/>
<dbReference type="PaxDb" id="195103-CPF_1198"/>
<dbReference type="PROSITE" id="PS00460">
    <property type="entry name" value="GLUTATHIONE_PEROXID_1"/>
    <property type="match status" value="1"/>
</dbReference>
<dbReference type="PROSITE" id="PS51352">
    <property type="entry name" value="THIOREDOXIN_2"/>
    <property type="match status" value="1"/>
</dbReference>
<evidence type="ECO:0000256" key="4">
    <source>
        <dbReference type="PIRSR" id="PIRSR000303-1"/>
    </source>
</evidence>
<keyword evidence="3 5" id="KW-0560">Oxidoreductase</keyword>
<feature type="active site" evidence="4">
    <location>
        <position position="34"/>
    </location>
</feature>
<sequence length="178" mass="20343">MLYDFKVKDIEGNEVSLGEYKGKVLLIVNTATGCGFTPQYEGLEVLYKKYHDKGFEILDFPCNQFFEQAPGSNEEIVGFCKLNYGTTFKTFAKVEVNGENACELYKFLKKEAPMAKEDETSLGFYDKLKGLGFTTEGEEIKWNFTKFLIDKNGEVVARFAPTFEPEKLDELIEELLEE</sequence>
<keyword evidence="2 5" id="KW-0575">Peroxidase</keyword>
<dbReference type="GO" id="GO:0004601">
    <property type="term" value="F:peroxidase activity"/>
    <property type="evidence" value="ECO:0007669"/>
    <property type="project" value="UniProtKB-KW"/>
</dbReference>
<dbReference type="InterPro" id="IPR036249">
    <property type="entry name" value="Thioredoxin-like_sf"/>
</dbReference>
<dbReference type="FunFam" id="3.40.30.10:FF:000010">
    <property type="entry name" value="Glutathione peroxidase"/>
    <property type="match status" value="1"/>
</dbReference>
<dbReference type="PANTHER" id="PTHR11592">
    <property type="entry name" value="GLUTATHIONE PEROXIDASE"/>
    <property type="match status" value="1"/>
</dbReference>
<dbReference type="KEGG" id="cpf:CPF_1198"/>
<evidence type="ECO:0000256" key="2">
    <source>
        <dbReference type="ARBA" id="ARBA00022559"/>
    </source>
</evidence>
<dbReference type="InterPro" id="IPR029760">
    <property type="entry name" value="GPX_CS"/>
</dbReference>
<dbReference type="AlphaFoldDB" id="A0A0H2YVZ2"/>
<evidence type="ECO:0000313" key="8">
    <source>
        <dbReference type="Proteomes" id="UP000001823"/>
    </source>
</evidence>
<evidence type="ECO:0000256" key="5">
    <source>
        <dbReference type="RuleBase" id="RU000499"/>
    </source>
</evidence>
<name>A0A0H2YVZ2_CLOP1</name>
<protein>
    <recommendedName>
        <fullName evidence="5">Glutathione peroxidase</fullName>
    </recommendedName>
</protein>
<dbReference type="InterPro" id="IPR000889">
    <property type="entry name" value="Glutathione_peroxidase"/>
</dbReference>
<keyword evidence="8" id="KW-1185">Reference proteome</keyword>
<dbReference type="PIRSF" id="PIRSF000303">
    <property type="entry name" value="Glutathion_perox"/>
    <property type="match status" value="1"/>
</dbReference>
<dbReference type="STRING" id="195103.CPF_1198"/>
<dbReference type="SUPFAM" id="SSF52833">
    <property type="entry name" value="Thioredoxin-like"/>
    <property type="match status" value="1"/>
</dbReference>
<accession>A0A0H2YVZ2</accession>
<dbReference type="GeneID" id="93002524"/>
<dbReference type="PRINTS" id="PR01011">
    <property type="entry name" value="GLUTPROXDASE"/>
</dbReference>
<dbReference type="eggNOG" id="COG0386">
    <property type="taxonomic scope" value="Bacteria"/>
</dbReference>
<reference evidence="7 8" key="1">
    <citation type="journal article" date="2006" name="Genome Res.">
        <title>Skewed genomic variability in strains of the toxigenic bacterial pathogen, Clostridium perfringens.</title>
        <authorList>
            <person name="Myers G.S."/>
            <person name="Rasko D.A."/>
            <person name="Cheung J.K."/>
            <person name="Ravel J."/>
            <person name="Seshadri R."/>
            <person name="Deboy R.T."/>
            <person name="Ren Q."/>
            <person name="Varga J."/>
            <person name="Awad M.M."/>
            <person name="Brinkac L.M."/>
            <person name="Daugherty S.C."/>
            <person name="Haft D.H."/>
            <person name="Dodson R.J."/>
            <person name="Madupu R."/>
            <person name="Nelson W.C."/>
            <person name="Rosovitz M.J."/>
            <person name="Sullivan S.A."/>
            <person name="Khouri H."/>
            <person name="Dimitrov G.I."/>
            <person name="Watkins K.L."/>
            <person name="Mulligan S."/>
            <person name="Benton J."/>
            <person name="Radune D."/>
            <person name="Fisher D.J."/>
            <person name="Atkins H.S."/>
            <person name="Hiscox T."/>
            <person name="Jost B.H."/>
            <person name="Billington S.J."/>
            <person name="Songer J.G."/>
            <person name="McClane B.A."/>
            <person name="Titball R.W."/>
            <person name="Rood J.I."/>
            <person name="Melville S.B."/>
            <person name="Paulsen I.T."/>
        </authorList>
    </citation>
    <scope>NUCLEOTIDE SEQUENCE [LARGE SCALE GENOMIC DNA]</scope>
    <source>
        <strain evidence="8">ATCC 13124 / DSM 756 / JCM 1290 / NCIMB 6125 / NCTC 8237 / S 107 / Type A</strain>
    </source>
</reference>
<proteinExistence type="inferred from homology"/>
<dbReference type="Pfam" id="PF00255">
    <property type="entry name" value="GSHPx"/>
    <property type="match status" value="1"/>
</dbReference>
<dbReference type="Proteomes" id="UP000001823">
    <property type="component" value="Chromosome"/>
</dbReference>